<comment type="caution">
    <text evidence="2">The sequence shown here is derived from an EMBL/GenBank/DDBJ whole genome shotgun (WGS) entry which is preliminary data.</text>
</comment>
<feature type="transmembrane region" description="Helical" evidence="1">
    <location>
        <begin position="79"/>
        <end position="101"/>
    </location>
</feature>
<evidence type="ECO:0000256" key="1">
    <source>
        <dbReference type="SAM" id="Phobius"/>
    </source>
</evidence>
<feature type="transmembrane region" description="Helical" evidence="1">
    <location>
        <begin position="37"/>
        <end position="64"/>
    </location>
</feature>
<dbReference type="Proteomes" id="UP000285286">
    <property type="component" value="Unassembled WGS sequence"/>
</dbReference>
<keyword evidence="1" id="KW-0812">Transmembrane</keyword>
<evidence type="ECO:0000313" key="2">
    <source>
        <dbReference type="EMBL" id="ROL72834.1"/>
    </source>
</evidence>
<sequence>MTYVLLLLLNLAIGWWNCRVIGEVWDESKFVGGYMRVLVWCAAVQSAVAFSSVLVVLLGIGAYLSGHLTLAQAEAVQGLWYLLVIFPAVGTGLVLTINSLITAWRERSMASIGVAAWNTFSTLRNLHGASEALPKVWEKVSNALKDNKNGKSTAIIVLALLAVLGGVVLTAALIRYYARRAEVPMAVQA</sequence>
<protein>
    <submittedName>
        <fullName evidence="2">Uncharacterized protein</fullName>
    </submittedName>
</protein>
<gene>
    <name evidence="2" type="ORF">BHU25_13675</name>
</gene>
<organism evidence="2 3">
    <name type="scientific">Pseudomonas vranovensis</name>
    <dbReference type="NCBI Taxonomy" id="321661"/>
    <lineage>
        <taxon>Bacteria</taxon>
        <taxon>Pseudomonadati</taxon>
        <taxon>Pseudomonadota</taxon>
        <taxon>Gammaproteobacteria</taxon>
        <taxon>Pseudomonadales</taxon>
        <taxon>Pseudomonadaceae</taxon>
        <taxon>Pseudomonas</taxon>
    </lineage>
</organism>
<reference evidence="2 3" key="1">
    <citation type="submission" date="2016-10" db="EMBL/GenBank/DDBJ databases">
        <title>Comparative genome analysis of multiple Pseudomonas spp. focuses on biocontrol and plant growth promoting traits.</title>
        <authorList>
            <person name="Tao X.-Y."/>
            <person name="Taylor C.G."/>
        </authorList>
    </citation>
    <scope>NUCLEOTIDE SEQUENCE [LARGE SCALE GENOMIC DNA]</scope>
    <source>
        <strain evidence="2 3">15D11</strain>
    </source>
</reference>
<feature type="transmembrane region" description="Helical" evidence="1">
    <location>
        <begin position="154"/>
        <end position="178"/>
    </location>
</feature>
<keyword evidence="1" id="KW-0472">Membrane</keyword>
<evidence type="ECO:0000313" key="3">
    <source>
        <dbReference type="Proteomes" id="UP000285286"/>
    </source>
</evidence>
<accession>A0A423DMS5</accession>
<proteinExistence type="predicted"/>
<dbReference type="EMBL" id="MOAM01000022">
    <property type="protein sequence ID" value="ROL72834.1"/>
    <property type="molecule type" value="Genomic_DNA"/>
</dbReference>
<name>A0A423DMS5_9PSED</name>
<keyword evidence="1" id="KW-1133">Transmembrane helix</keyword>
<keyword evidence="3" id="KW-1185">Reference proteome</keyword>
<feature type="transmembrane region" description="Helical" evidence="1">
    <location>
        <begin position="6"/>
        <end position="25"/>
    </location>
</feature>
<dbReference type="AlphaFoldDB" id="A0A423DMS5"/>